<evidence type="ECO:0000313" key="2">
    <source>
        <dbReference type="Proteomes" id="UP000628463"/>
    </source>
</evidence>
<sequence length="58" mass="6211">MDIASLSIAQSTINVASDVQVAVLSKSLDTMETLGDGMKKMMESSVTPYLGQNIDYLV</sequence>
<reference evidence="1 2" key="1">
    <citation type="submission" date="2020-08" db="EMBL/GenBank/DDBJ databases">
        <title>Genome public.</title>
        <authorList>
            <person name="Liu C."/>
            <person name="Sun Q."/>
        </authorList>
    </citation>
    <scope>NUCLEOTIDE SEQUENCE [LARGE SCALE GENOMIC DNA]</scope>
    <source>
        <strain evidence="1 2">NSJ-43</strain>
    </source>
</reference>
<keyword evidence="2" id="KW-1185">Reference proteome</keyword>
<organism evidence="1 2">
    <name type="scientific">Lachnospira hominis</name>
    <name type="common">ex Liu et al. 2021</name>
    <dbReference type="NCBI Taxonomy" id="2763051"/>
    <lineage>
        <taxon>Bacteria</taxon>
        <taxon>Bacillati</taxon>
        <taxon>Bacillota</taxon>
        <taxon>Clostridia</taxon>
        <taxon>Lachnospirales</taxon>
        <taxon>Lachnospiraceae</taxon>
        <taxon>Lachnospira</taxon>
    </lineage>
</organism>
<accession>A0ABR7FYG1</accession>
<dbReference type="InterPro" id="IPR025906">
    <property type="entry name" value="YjfB_motility"/>
</dbReference>
<dbReference type="EMBL" id="JACOPD010000001">
    <property type="protein sequence ID" value="MBC5679705.1"/>
    <property type="molecule type" value="Genomic_DNA"/>
</dbReference>
<dbReference type="RefSeq" id="WP_021865638.1">
    <property type="nucleotide sequence ID" value="NZ_JACOPD010000001.1"/>
</dbReference>
<gene>
    <name evidence="1" type="ORF">H8S01_01835</name>
</gene>
<comment type="caution">
    <text evidence="1">The sequence shown here is derived from an EMBL/GenBank/DDBJ whole genome shotgun (WGS) entry which is preliminary data.</text>
</comment>
<dbReference type="Proteomes" id="UP000628463">
    <property type="component" value="Unassembled WGS sequence"/>
</dbReference>
<name>A0ABR7FYG1_9FIRM</name>
<proteinExistence type="predicted"/>
<dbReference type="Pfam" id="PF14070">
    <property type="entry name" value="YjfB_motility"/>
    <property type="match status" value="1"/>
</dbReference>
<protein>
    <submittedName>
        <fullName evidence="1">YjfB family protein</fullName>
    </submittedName>
</protein>
<evidence type="ECO:0000313" key="1">
    <source>
        <dbReference type="EMBL" id="MBC5679705.1"/>
    </source>
</evidence>